<feature type="domain" description="AB hydrolase-1" evidence="1">
    <location>
        <begin position="34"/>
        <end position="268"/>
    </location>
</feature>
<gene>
    <name evidence="2" type="ORF">F0U60_41365</name>
</gene>
<dbReference type="InterPro" id="IPR050471">
    <property type="entry name" value="AB_hydrolase"/>
</dbReference>
<dbReference type="Proteomes" id="UP001611383">
    <property type="component" value="Chromosome"/>
</dbReference>
<keyword evidence="3" id="KW-1185">Reference proteome</keyword>
<dbReference type="PRINTS" id="PR00111">
    <property type="entry name" value="ABHYDROLASE"/>
</dbReference>
<organism evidence="2 3">
    <name type="scientific">Archangium minus</name>
    <dbReference type="NCBI Taxonomy" id="83450"/>
    <lineage>
        <taxon>Bacteria</taxon>
        <taxon>Pseudomonadati</taxon>
        <taxon>Myxococcota</taxon>
        <taxon>Myxococcia</taxon>
        <taxon>Myxococcales</taxon>
        <taxon>Cystobacterineae</taxon>
        <taxon>Archangiaceae</taxon>
        <taxon>Archangium</taxon>
    </lineage>
</organism>
<name>A0ABY9X3A7_9BACT</name>
<sequence length="284" mass="31928">MFPDFDRGDVMERQNIRTRDGVDLFYKDWGTGRPVVFLSGWALCSDMWNYQMVPLSEQGLRCIAYDRRGHGRSGDPGRGYDYDTLADDLAAVLEALDLREVTLVGHSMSSGEMVRYLSRHGAGRIARLAFVAPAATPFPLKTADNPEGIDASVFEYARNQLMLRDFPKWLADNARPFFTAETSLEMMEWIMSLMRQCSMKAVIECNRSGTTTDFRAELPRIRLPTLVIHGDKDVSAPLELTGRKTAQLIPGSRLKVYEGAPHGLFVTHMNRLNSDLLAFARNDG</sequence>
<dbReference type="InterPro" id="IPR029058">
    <property type="entry name" value="AB_hydrolase_fold"/>
</dbReference>
<evidence type="ECO:0000259" key="1">
    <source>
        <dbReference type="Pfam" id="PF00561"/>
    </source>
</evidence>
<protein>
    <submittedName>
        <fullName evidence="2">Alpha/beta hydrolase</fullName>
    </submittedName>
</protein>
<dbReference type="Pfam" id="PF00561">
    <property type="entry name" value="Abhydrolase_1"/>
    <property type="match status" value="1"/>
</dbReference>
<dbReference type="SUPFAM" id="SSF53474">
    <property type="entry name" value="alpha/beta-Hydrolases"/>
    <property type="match status" value="1"/>
</dbReference>
<proteinExistence type="predicted"/>
<keyword evidence="2" id="KW-0378">Hydrolase</keyword>
<dbReference type="EMBL" id="CP043494">
    <property type="protein sequence ID" value="WNG49855.1"/>
    <property type="molecule type" value="Genomic_DNA"/>
</dbReference>
<evidence type="ECO:0000313" key="2">
    <source>
        <dbReference type="EMBL" id="WNG49855.1"/>
    </source>
</evidence>
<accession>A0ABY9X3A7</accession>
<reference evidence="2 3" key="1">
    <citation type="submission" date="2019-08" db="EMBL/GenBank/DDBJ databases">
        <title>Archangium and Cystobacter genomes.</title>
        <authorList>
            <person name="Chen I.-C.K."/>
            <person name="Wielgoss S."/>
        </authorList>
    </citation>
    <scope>NUCLEOTIDE SEQUENCE [LARGE SCALE GENOMIC DNA]</scope>
    <source>
        <strain evidence="2 3">Cbm 6</strain>
    </source>
</reference>
<dbReference type="PANTHER" id="PTHR43433">
    <property type="entry name" value="HYDROLASE, ALPHA/BETA FOLD FAMILY PROTEIN"/>
    <property type="match status" value="1"/>
</dbReference>
<evidence type="ECO:0000313" key="3">
    <source>
        <dbReference type="Proteomes" id="UP001611383"/>
    </source>
</evidence>
<dbReference type="InterPro" id="IPR000073">
    <property type="entry name" value="AB_hydrolase_1"/>
</dbReference>
<dbReference type="PANTHER" id="PTHR43433:SF4">
    <property type="entry name" value="NON-HEME CHLOROPEROXIDASE-RELATED"/>
    <property type="match status" value="1"/>
</dbReference>
<dbReference type="Gene3D" id="3.40.50.1820">
    <property type="entry name" value="alpha/beta hydrolase"/>
    <property type="match status" value="1"/>
</dbReference>
<dbReference type="GO" id="GO:0016787">
    <property type="term" value="F:hydrolase activity"/>
    <property type="evidence" value="ECO:0007669"/>
    <property type="project" value="UniProtKB-KW"/>
</dbReference>